<dbReference type="GO" id="GO:0004795">
    <property type="term" value="F:threonine synthase activity"/>
    <property type="evidence" value="ECO:0007669"/>
    <property type="project" value="UniProtKB-UniRule"/>
</dbReference>
<dbReference type="EC" id="4.2.3.1" evidence="5"/>
<dbReference type="GO" id="GO:0006567">
    <property type="term" value="P:L-threonine catabolic process"/>
    <property type="evidence" value="ECO:0007669"/>
    <property type="project" value="TreeGrafter"/>
</dbReference>
<evidence type="ECO:0000256" key="4">
    <source>
        <dbReference type="ARBA" id="ARBA00023239"/>
    </source>
</evidence>
<dbReference type="EMBL" id="MLCO01000150">
    <property type="protein sequence ID" value="ONG51889.1"/>
    <property type="molecule type" value="Genomic_DNA"/>
</dbReference>
<evidence type="ECO:0000256" key="5">
    <source>
        <dbReference type="NCBIfam" id="TIGR00260"/>
    </source>
</evidence>
<accession>A0A1V2H0H0</accession>
<comment type="caution">
    <text evidence="8">The sequence shown here is derived from an EMBL/GenBank/DDBJ whole genome shotgun (WGS) entry which is preliminary data.</text>
</comment>
<dbReference type="AlphaFoldDB" id="A0A1V2H0H0"/>
<name>A0A1V2H0H0_9PROT</name>
<dbReference type="InterPro" id="IPR001926">
    <property type="entry name" value="TrpB-like_PALP"/>
</dbReference>
<dbReference type="InterPro" id="IPR004450">
    <property type="entry name" value="Thr_synthase-like"/>
</dbReference>
<feature type="modified residue" description="N6-(pyridoxal phosphate)lysine" evidence="6">
    <location>
        <position position="100"/>
    </location>
</feature>
<gene>
    <name evidence="8" type="ORF">BKE38_15250</name>
</gene>
<sequence>MLLRCVLCSAEHPPTLRYACATCGGLLEVAGESGLASPAGALGMWRNASRLSVGDASAIVSMGEGETPLLRAGKVEAQLPGFRGEIWLKDETRNPSGSFKDRLVSAAISKAIELGARGVVCASSGNAGASVAAYAARAGMPALIVVPAATPDGKVTQIAAHGAVLLKVPGHYSRSYDLAMALAEHQGLANLTTTFLNPYGVDALKLVGAEITGQLGGRTPSHVLVPTGSGPLVKGVAQGFAQAESPPKLIAVQAEGCAPIVRAFEAGAAAVTAWGMPQTIASGISDPLIGYEGDGSYTLKLVRDSGGLAVAVSDDQLRDAMQTLAQREGLYAEPTGASPVAALKKLWAAGRLDARAVAVCMITGHGFKDVRVYQAMPARSHLVDDPDDLAAVARLCSSALEEQGRARG</sequence>
<feature type="domain" description="Tryptophan synthase beta chain-like PALP" evidence="7">
    <location>
        <begin position="60"/>
        <end position="364"/>
    </location>
</feature>
<dbReference type="PANTHER" id="PTHR48078:SF6">
    <property type="entry name" value="L-THREONINE DEHYDRATASE CATABOLIC TDCB"/>
    <property type="match status" value="1"/>
</dbReference>
<dbReference type="OrthoDB" id="9778118at2"/>
<dbReference type="Proteomes" id="UP000188879">
    <property type="component" value="Unassembled WGS sequence"/>
</dbReference>
<dbReference type="Pfam" id="PF00291">
    <property type="entry name" value="PALP"/>
    <property type="match status" value="1"/>
</dbReference>
<evidence type="ECO:0000256" key="3">
    <source>
        <dbReference type="ARBA" id="ARBA00022898"/>
    </source>
</evidence>
<evidence type="ECO:0000259" key="7">
    <source>
        <dbReference type="Pfam" id="PF00291"/>
    </source>
</evidence>
<evidence type="ECO:0000313" key="8">
    <source>
        <dbReference type="EMBL" id="ONG51889.1"/>
    </source>
</evidence>
<dbReference type="GO" id="GO:0004794">
    <property type="term" value="F:threonine deaminase activity"/>
    <property type="evidence" value="ECO:0007669"/>
    <property type="project" value="TreeGrafter"/>
</dbReference>
<dbReference type="GO" id="GO:0006565">
    <property type="term" value="P:L-serine catabolic process"/>
    <property type="evidence" value="ECO:0007669"/>
    <property type="project" value="TreeGrafter"/>
</dbReference>
<comment type="similarity">
    <text evidence="2">Belongs to the threonine synthase family.</text>
</comment>
<keyword evidence="3 6" id="KW-0663">Pyridoxal phosphate</keyword>
<evidence type="ECO:0000256" key="1">
    <source>
        <dbReference type="ARBA" id="ARBA00001933"/>
    </source>
</evidence>
<keyword evidence="9" id="KW-1185">Reference proteome</keyword>
<evidence type="ECO:0000256" key="2">
    <source>
        <dbReference type="ARBA" id="ARBA00005517"/>
    </source>
</evidence>
<organism evidence="8 9">
    <name type="scientific">Teichococcus deserti</name>
    <dbReference type="NCBI Taxonomy" id="1817963"/>
    <lineage>
        <taxon>Bacteria</taxon>
        <taxon>Pseudomonadati</taxon>
        <taxon>Pseudomonadota</taxon>
        <taxon>Alphaproteobacteria</taxon>
        <taxon>Acetobacterales</taxon>
        <taxon>Roseomonadaceae</taxon>
        <taxon>Roseomonas</taxon>
    </lineage>
</organism>
<dbReference type="InterPro" id="IPR050147">
    <property type="entry name" value="Ser/Thr_Dehydratase"/>
</dbReference>
<evidence type="ECO:0000313" key="9">
    <source>
        <dbReference type="Proteomes" id="UP000188879"/>
    </source>
</evidence>
<comment type="cofactor">
    <cofactor evidence="1 6">
        <name>pyridoxal 5'-phosphate</name>
        <dbReference type="ChEBI" id="CHEBI:597326"/>
    </cofactor>
</comment>
<dbReference type="InterPro" id="IPR036052">
    <property type="entry name" value="TrpB-like_PALP_sf"/>
</dbReference>
<dbReference type="Gene3D" id="3.40.50.1100">
    <property type="match status" value="2"/>
</dbReference>
<dbReference type="RefSeq" id="WP_076958200.1">
    <property type="nucleotide sequence ID" value="NZ_MLCO01000150.1"/>
</dbReference>
<evidence type="ECO:0000256" key="6">
    <source>
        <dbReference type="PIRSR" id="PIRSR604450-51"/>
    </source>
</evidence>
<proteinExistence type="inferred from homology"/>
<keyword evidence="4" id="KW-0456">Lyase</keyword>
<reference evidence="8 9" key="1">
    <citation type="submission" date="2016-10" db="EMBL/GenBank/DDBJ databases">
        <title>Draft Genome sequence of Roseomonas sp. strain M3.</title>
        <authorList>
            <person name="Subhash Y."/>
            <person name="Lee S."/>
        </authorList>
    </citation>
    <scope>NUCLEOTIDE SEQUENCE [LARGE SCALE GENOMIC DNA]</scope>
    <source>
        <strain evidence="8 9">M3</strain>
    </source>
</reference>
<dbReference type="GO" id="GO:0003941">
    <property type="term" value="F:L-serine ammonia-lyase activity"/>
    <property type="evidence" value="ECO:0007669"/>
    <property type="project" value="TreeGrafter"/>
</dbReference>
<dbReference type="SUPFAM" id="SSF53686">
    <property type="entry name" value="Tryptophan synthase beta subunit-like PLP-dependent enzymes"/>
    <property type="match status" value="1"/>
</dbReference>
<dbReference type="NCBIfam" id="TIGR00260">
    <property type="entry name" value="thrC"/>
    <property type="match status" value="1"/>
</dbReference>
<dbReference type="PANTHER" id="PTHR48078">
    <property type="entry name" value="THREONINE DEHYDRATASE, MITOCHONDRIAL-RELATED"/>
    <property type="match status" value="1"/>
</dbReference>
<protein>
    <recommendedName>
        <fullName evidence="5">Threonine synthase</fullName>
        <ecNumber evidence="5">4.2.3.1</ecNumber>
    </recommendedName>
</protein>
<dbReference type="GO" id="GO:0009088">
    <property type="term" value="P:threonine biosynthetic process"/>
    <property type="evidence" value="ECO:0007669"/>
    <property type="project" value="UniProtKB-UniRule"/>
</dbReference>
<dbReference type="GO" id="GO:0009097">
    <property type="term" value="P:isoleucine biosynthetic process"/>
    <property type="evidence" value="ECO:0007669"/>
    <property type="project" value="TreeGrafter"/>
</dbReference>